<dbReference type="InterPro" id="IPR023210">
    <property type="entry name" value="NADP_OxRdtase_dom"/>
</dbReference>
<accession>A0ABD3R3D9</accession>
<evidence type="ECO:0000313" key="3">
    <source>
        <dbReference type="Proteomes" id="UP001530377"/>
    </source>
</evidence>
<comment type="caution">
    <text evidence="2">The sequence shown here is derived from an EMBL/GenBank/DDBJ whole genome shotgun (WGS) entry which is preliminary data.</text>
</comment>
<reference evidence="2 3" key="1">
    <citation type="submission" date="2024-10" db="EMBL/GenBank/DDBJ databases">
        <title>Updated reference genomes for cyclostephanoid diatoms.</title>
        <authorList>
            <person name="Roberts W.R."/>
            <person name="Alverson A.J."/>
        </authorList>
    </citation>
    <scope>NUCLEOTIDE SEQUENCE [LARGE SCALE GENOMIC DNA]</scope>
    <source>
        <strain evidence="2 3">AJA228-03</strain>
    </source>
</reference>
<sequence>MVYGTAWKKDRTADLVAKAIKAGFRHIDTACQPRHYNEAGVGDGWVLAARELNLDRTDIWLQTKFSGLNAHDPNNVPYDVNASLEDRVRQSLQKSLENLKTDYIDSWIMHGPEDSWDDHWKVWRTMETAVDEGKVRQLGLSNFYRLEGKHPLNAGVIIRKYAVTQLICICREDVQWAYAHARIKPKVIQNRFYAESGHDVEIRAFCKEHHIEYQSFWTLTGNRDAFHHQAAHDLSIRKQLSPEALFYAFCMAIGISPMDGTTDEAHMKEATALMYRIRRGEKIFETKEEIDIIGNALGTPGWWNTEDEL</sequence>
<proteinExistence type="predicted"/>
<feature type="domain" description="NADP-dependent oxidoreductase" evidence="1">
    <location>
        <begin position="7"/>
        <end position="144"/>
    </location>
</feature>
<dbReference type="Gene3D" id="3.20.20.100">
    <property type="entry name" value="NADP-dependent oxidoreductase domain"/>
    <property type="match status" value="1"/>
</dbReference>
<evidence type="ECO:0000259" key="1">
    <source>
        <dbReference type="Pfam" id="PF00248"/>
    </source>
</evidence>
<gene>
    <name evidence="2" type="ORF">ACHAXA_004634</name>
</gene>
<protein>
    <recommendedName>
        <fullName evidence="1">NADP-dependent oxidoreductase domain-containing protein</fullName>
    </recommendedName>
</protein>
<keyword evidence="3" id="KW-1185">Reference proteome</keyword>
<evidence type="ECO:0000313" key="2">
    <source>
        <dbReference type="EMBL" id="KAL3807258.1"/>
    </source>
</evidence>
<dbReference type="Proteomes" id="UP001530377">
    <property type="component" value="Unassembled WGS sequence"/>
</dbReference>
<dbReference type="InterPro" id="IPR036812">
    <property type="entry name" value="NAD(P)_OxRdtase_dom_sf"/>
</dbReference>
<dbReference type="InterPro" id="IPR018170">
    <property type="entry name" value="Aldo/ket_reductase_CS"/>
</dbReference>
<name>A0ABD3R3D9_9STRA</name>
<dbReference type="PANTHER" id="PTHR11732">
    <property type="entry name" value="ALDO/KETO REDUCTASE"/>
    <property type="match status" value="1"/>
</dbReference>
<dbReference type="CDD" id="cd19071">
    <property type="entry name" value="AKR_AKR1-5-like"/>
    <property type="match status" value="1"/>
</dbReference>
<organism evidence="2 3">
    <name type="scientific">Cyclostephanos tholiformis</name>
    <dbReference type="NCBI Taxonomy" id="382380"/>
    <lineage>
        <taxon>Eukaryota</taxon>
        <taxon>Sar</taxon>
        <taxon>Stramenopiles</taxon>
        <taxon>Ochrophyta</taxon>
        <taxon>Bacillariophyta</taxon>
        <taxon>Coscinodiscophyceae</taxon>
        <taxon>Thalassiosirophycidae</taxon>
        <taxon>Stephanodiscales</taxon>
        <taxon>Stephanodiscaceae</taxon>
        <taxon>Cyclostephanos</taxon>
    </lineage>
</organism>
<dbReference type="EMBL" id="JALLPB020000654">
    <property type="protein sequence ID" value="KAL3807258.1"/>
    <property type="molecule type" value="Genomic_DNA"/>
</dbReference>
<dbReference type="InterPro" id="IPR020471">
    <property type="entry name" value="AKR"/>
</dbReference>
<dbReference type="Pfam" id="PF00248">
    <property type="entry name" value="Aldo_ket_red"/>
    <property type="match status" value="1"/>
</dbReference>
<dbReference type="PRINTS" id="PR00069">
    <property type="entry name" value="ALDKETRDTASE"/>
</dbReference>
<dbReference type="PROSITE" id="PS00062">
    <property type="entry name" value="ALDOKETO_REDUCTASE_2"/>
    <property type="match status" value="1"/>
</dbReference>
<dbReference type="SUPFAM" id="SSF51430">
    <property type="entry name" value="NAD(P)-linked oxidoreductase"/>
    <property type="match status" value="1"/>
</dbReference>
<dbReference type="AlphaFoldDB" id="A0ABD3R3D9"/>